<dbReference type="EMBL" id="JADXDR010000193">
    <property type="protein sequence ID" value="KAI7836325.1"/>
    <property type="molecule type" value="Genomic_DNA"/>
</dbReference>
<comment type="caution">
    <text evidence="1">The sequence shown here is derived from an EMBL/GenBank/DDBJ whole genome shotgun (WGS) entry which is preliminary data.</text>
</comment>
<organism evidence="1 2">
    <name type="scientific">Chlorella ohadii</name>
    <dbReference type="NCBI Taxonomy" id="2649997"/>
    <lineage>
        <taxon>Eukaryota</taxon>
        <taxon>Viridiplantae</taxon>
        <taxon>Chlorophyta</taxon>
        <taxon>core chlorophytes</taxon>
        <taxon>Trebouxiophyceae</taxon>
        <taxon>Chlorellales</taxon>
        <taxon>Chlorellaceae</taxon>
        <taxon>Chlorella clade</taxon>
        <taxon>Chlorella</taxon>
    </lineage>
</organism>
<dbReference type="AlphaFoldDB" id="A0AAD5DIV2"/>
<accession>A0AAD5DIV2</accession>
<evidence type="ECO:0000313" key="2">
    <source>
        <dbReference type="Proteomes" id="UP001205105"/>
    </source>
</evidence>
<reference evidence="1" key="1">
    <citation type="submission" date="2020-11" db="EMBL/GenBank/DDBJ databases">
        <title>Chlorella ohadii genome sequencing and assembly.</title>
        <authorList>
            <person name="Murik O."/>
            <person name="Treves H."/>
            <person name="Kedem I."/>
            <person name="Shotland Y."/>
            <person name="Kaplan A."/>
        </authorList>
    </citation>
    <scope>NUCLEOTIDE SEQUENCE</scope>
    <source>
        <strain evidence="1">1</strain>
    </source>
</reference>
<gene>
    <name evidence="1" type="ORF">COHA_009785</name>
</gene>
<evidence type="ECO:0000313" key="1">
    <source>
        <dbReference type="EMBL" id="KAI7836325.1"/>
    </source>
</evidence>
<name>A0AAD5DIV2_9CHLO</name>
<protein>
    <submittedName>
        <fullName evidence="1">Uncharacterized protein</fullName>
    </submittedName>
</protein>
<keyword evidence="2" id="KW-1185">Reference proteome</keyword>
<proteinExistence type="predicted"/>
<sequence length="617" mass="66231">MADDRSLGAELFEERLRRCTAIPPDQRSPDVAAFVEGQQLLAEARALLPLTADGQPALAPTQTNLQQALSGVLCIARAFYLSPSIPVDAHGEQRHLGTYFSVSWIAAIQRTSGVACILAPTLLMTIVGYATSAQEPQDLAFMLSRLQDFEDPRWHGQYERQLARLHLPRAVARACRQPRGQPILSATQLRHLVCCSLIRWFRVQEDQVVAGKPPPDAAQRAELRAAALSAAQQLLRLEPSTPKSWGMACLAQSDVLRAAALFLRGAELARQQGSDFWQISSSSHVIALREAQPAGLPLASTEALRSTLLNAKPALRRCKRLLPMQWVRLLETEVACTLILLQPDQADESVEQAAAQNRMLCTGCDRRAIGLRCCARCKAAWYCRCVSPAVGLVYHTCVDPGPLAPTCPPSTAQKTNMKRFTLLLATLLAAGALAAHAQEAPMAAAAATPTTPKARIIGMIDSGLDGYNASTVATATCLVAVRGAGSGSAAADKVGTAVAGIVNTEAPVIVWEQDGAVHAALISMNFTSPAPLNDATAACRTVRTRLPAKLRKGASVTATTFTYLFDPRKPAKKGVCSWLCNKYCKKSACRKLCNYASRGCKGVCGAVGAPWFVCMWL</sequence>
<dbReference type="Proteomes" id="UP001205105">
    <property type="component" value="Unassembled WGS sequence"/>
</dbReference>